<accession>A0A2M6WY12</accession>
<reference evidence="2" key="1">
    <citation type="submission" date="2017-09" db="EMBL/GenBank/DDBJ databases">
        <title>Depth-based differentiation of microbial function through sediment-hosted aquifers and enrichment of novel symbionts in the deep terrestrial subsurface.</title>
        <authorList>
            <person name="Probst A.J."/>
            <person name="Ladd B."/>
            <person name="Jarett J.K."/>
            <person name="Geller-Mcgrath D.E."/>
            <person name="Sieber C.M.K."/>
            <person name="Emerson J.B."/>
            <person name="Anantharaman K."/>
            <person name="Thomas B.C."/>
            <person name="Malmstrom R."/>
            <person name="Stieglmeier M."/>
            <person name="Klingl A."/>
            <person name="Woyke T."/>
            <person name="Ryan C.M."/>
            <person name="Banfield J.F."/>
        </authorList>
    </citation>
    <scope>NUCLEOTIDE SEQUENCE [LARGE SCALE GENOMIC DNA]</scope>
</reference>
<dbReference type="SUPFAM" id="SSF52540">
    <property type="entry name" value="P-loop containing nucleoside triphosphate hydrolases"/>
    <property type="match status" value="1"/>
</dbReference>
<dbReference type="InterPro" id="IPR027417">
    <property type="entry name" value="P-loop_NTPase"/>
</dbReference>
<evidence type="ECO:0000313" key="2">
    <source>
        <dbReference type="Proteomes" id="UP000228596"/>
    </source>
</evidence>
<proteinExistence type="predicted"/>
<dbReference type="Gene3D" id="3.40.50.300">
    <property type="entry name" value="P-loop containing nucleotide triphosphate hydrolases"/>
    <property type="match status" value="1"/>
</dbReference>
<sequence>MIIGISGMPAAGKDTVSEYLEQKEGYNHISLSEILRGIVKAEGMEVNLENLTKVGNLLTREYNNHYLAQKAMQRVRRGRNTVISSIRQPGEIEYLRSRKDFYMVFVDADIKIRFERLKLRDREGDSKTLKEFRQIEKKQLDGKDGGMNLLECKKKSDFVLTNDGTMEEFIKKIKDLVKKLNERERKKIGK</sequence>
<evidence type="ECO:0000313" key="1">
    <source>
        <dbReference type="EMBL" id="PIT97636.1"/>
    </source>
</evidence>
<name>A0A2M6WY12_9BACT</name>
<dbReference type="Proteomes" id="UP000228596">
    <property type="component" value="Unassembled WGS sequence"/>
</dbReference>
<comment type="caution">
    <text evidence="1">The sequence shown here is derived from an EMBL/GenBank/DDBJ whole genome shotgun (WGS) entry which is preliminary data.</text>
</comment>
<dbReference type="EMBL" id="PEZV01000002">
    <property type="protein sequence ID" value="PIT97636.1"/>
    <property type="molecule type" value="Genomic_DNA"/>
</dbReference>
<dbReference type="Pfam" id="PF13238">
    <property type="entry name" value="AAA_18"/>
    <property type="match status" value="1"/>
</dbReference>
<dbReference type="PANTHER" id="PTHR41930">
    <property type="entry name" value="UPF0200 PROTEIN MJ1399"/>
    <property type="match status" value="1"/>
</dbReference>
<dbReference type="PANTHER" id="PTHR41930:SF1">
    <property type="entry name" value="DEPHOSPHO-COA KINASE"/>
    <property type="match status" value="1"/>
</dbReference>
<protein>
    <recommendedName>
        <fullName evidence="3">Dephospho-CoA kinase</fullName>
    </recommendedName>
</protein>
<evidence type="ECO:0008006" key="3">
    <source>
        <dbReference type="Google" id="ProtNLM"/>
    </source>
</evidence>
<gene>
    <name evidence="1" type="ORF">COT77_00180</name>
</gene>
<organism evidence="1 2">
    <name type="scientific">Candidatus Berkelbacteria bacterium CG10_big_fil_rev_8_21_14_0_10_41_12</name>
    <dbReference type="NCBI Taxonomy" id="1974513"/>
    <lineage>
        <taxon>Bacteria</taxon>
        <taxon>Candidatus Berkelbacteria</taxon>
    </lineage>
</organism>
<dbReference type="AlphaFoldDB" id="A0A2M6WY12"/>